<organism evidence="1 2">
    <name type="scientific">Alteromonas aquimaris</name>
    <dbReference type="NCBI Taxonomy" id="2998417"/>
    <lineage>
        <taxon>Bacteria</taxon>
        <taxon>Pseudomonadati</taxon>
        <taxon>Pseudomonadota</taxon>
        <taxon>Gammaproteobacteria</taxon>
        <taxon>Alteromonadales</taxon>
        <taxon>Alteromonadaceae</taxon>
        <taxon>Alteromonas/Salinimonas group</taxon>
        <taxon>Alteromonas</taxon>
    </lineage>
</organism>
<evidence type="ECO:0000313" key="2">
    <source>
        <dbReference type="Proteomes" id="UP001142810"/>
    </source>
</evidence>
<protein>
    <submittedName>
        <fullName evidence="1">Uncharacterized protein</fullName>
    </submittedName>
</protein>
<sequence>MLPECIEKIVKRIQIQPFQWRDTEWRVPKFQVYAILKQPVAERFVYHEKQKVAILSLDKYDVPLFDPCHHDMDCMPAYAVILSHTSGNRFGLFAYPADTVLKPFSLPNDHTMISKLR</sequence>
<comment type="caution">
    <text evidence="1">The sequence shown here is derived from an EMBL/GenBank/DDBJ whole genome shotgun (WGS) entry which is preliminary data.</text>
</comment>
<dbReference type="Proteomes" id="UP001142810">
    <property type="component" value="Unassembled WGS sequence"/>
</dbReference>
<dbReference type="RefSeq" id="WP_265618499.1">
    <property type="nucleotide sequence ID" value="NZ_JAPFRD010000012.1"/>
</dbReference>
<proteinExistence type="predicted"/>
<reference evidence="1" key="1">
    <citation type="submission" date="2022-11" db="EMBL/GenBank/DDBJ databases">
        <title>Alteromonas sp. nov., isolated from sea water of the Qingdao.</title>
        <authorList>
            <person name="Wang Q."/>
        </authorList>
    </citation>
    <scope>NUCLEOTIDE SEQUENCE</scope>
    <source>
        <strain evidence="1">ASW11-7</strain>
    </source>
</reference>
<gene>
    <name evidence="1" type="ORF">OPS25_14195</name>
</gene>
<accession>A0ABT3PA59</accession>
<evidence type="ECO:0000313" key="1">
    <source>
        <dbReference type="EMBL" id="MCW8109657.1"/>
    </source>
</evidence>
<keyword evidence="2" id="KW-1185">Reference proteome</keyword>
<name>A0ABT3PA59_9ALTE</name>
<dbReference type="EMBL" id="JAPFRD010000012">
    <property type="protein sequence ID" value="MCW8109657.1"/>
    <property type="molecule type" value="Genomic_DNA"/>
</dbReference>